<feature type="region of interest" description="Disordered" evidence="1">
    <location>
        <begin position="52"/>
        <end position="82"/>
    </location>
</feature>
<protein>
    <submittedName>
        <fullName evidence="2">Uncharacterized protein</fullName>
    </submittedName>
</protein>
<keyword evidence="3" id="KW-1185">Reference proteome</keyword>
<feature type="compositionally biased region" description="Low complexity" evidence="1">
    <location>
        <begin position="54"/>
        <end position="69"/>
    </location>
</feature>
<proteinExistence type="predicted"/>
<evidence type="ECO:0000313" key="2">
    <source>
        <dbReference type="EMBL" id="CEI64708.1"/>
    </source>
</evidence>
<sequence>MAMFQVQHNHHGEDFHRFFHRGRSSMSAIDDRKADEFRRHVWAVTMIDEHPSEQIQVQTQTQTQAQAQTPKKKHTRRSSDLV</sequence>
<evidence type="ECO:0000313" key="3">
    <source>
        <dbReference type="Proteomes" id="UP000245910"/>
    </source>
</evidence>
<reference evidence="3" key="1">
    <citation type="submission" date="2014-10" db="EMBL/GenBank/DDBJ databases">
        <authorList>
            <person name="King R."/>
        </authorList>
    </citation>
    <scope>NUCLEOTIDE SEQUENCE [LARGE SCALE GENOMIC DNA]</scope>
    <source>
        <strain evidence="3">A3/5</strain>
    </source>
</reference>
<dbReference type="EMBL" id="LN649229">
    <property type="protein sequence ID" value="CEI64708.1"/>
    <property type="molecule type" value="Genomic_DNA"/>
</dbReference>
<dbReference type="AlphaFoldDB" id="A0A2L2T4J5"/>
<name>A0A2L2T4J5_9HYPO</name>
<dbReference type="Proteomes" id="UP000245910">
    <property type="component" value="Chromosome I"/>
</dbReference>
<dbReference type="STRING" id="56646.A0A2L2T4J5"/>
<accession>A0A2L2T4J5</accession>
<organism evidence="2 3">
    <name type="scientific">Fusarium venenatum</name>
    <dbReference type="NCBI Taxonomy" id="56646"/>
    <lineage>
        <taxon>Eukaryota</taxon>
        <taxon>Fungi</taxon>
        <taxon>Dikarya</taxon>
        <taxon>Ascomycota</taxon>
        <taxon>Pezizomycotina</taxon>
        <taxon>Sordariomycetes</taxon>
        <taxon>Hypocreomycetidae</taxon>
        <taxon>Hypocreales</taxon>
        <taxon>Nectriaceae</taxon>
        <taxon>Fusarium</taxon>
    </lineage>
</organism>
<evidence type="ECO:0000256" key="1">
    <source>
        <dbReference type="SAM" id="MobiDB-lite"/>
    </source>
</evidence>